<proteinExistence type="predicted"/>
<sequence length="71" mass="8153">MKNEGTEEGNNGLQKFPNSFYSLPPSLSYFFPPSTHLQQGGHFEWQASRNCAFETMVGSFMRSKLRVMRCD</sequence>
<reference evidence="1" key="2">
    <citation type="journal article" date="2015" name="Fish Shellfish Immunol.">
        <title>Early steps in the European eel (Anguilla anguilla)-Vibrio vulnificus interaction in the gills: Role of the RtxA13 toxin.</title>
        <authorList>
            <person name="Callol A."/>
            <person name="Pajuelo D."/>
            <person name="Ebbesson L."/>
            <person name="Teles M."/>
            <person name="MacKenzie S."/>
            <person name="Amaro C."/>
        </authorList>
    </citation>
    <scope>NUCLEOTIDE SEQUENCE</scope>
</reference>
<evidence type="ECO:0000313" key="1">
    <source>
        <dbReference type="EMBL" id="JAI00543.1"/>
    </source>
</evidence>
<dbReference type="EMBL" id="GBXM01008035">
    <property type="protein sequence ID" value="JAI00543.1"/>
    <property type="molecule type" value="Transcribed_RNA"/>
</dbReference>
<accession>A0A0E9XCR7</accession>
<organism evidence="1">
    <name type="scientific">Anguilla anguilla</name>
    <name type="common">European freshwater eel</name>
    <name type="synonym">Muraena anguilla</name>
    <dbReference type="NCBI Taxonomy" id="7936"/>
    <lineage>
        <taxon>Eukaryota</taxon>
        <taxon>Metazoa</taxon>
        <taxon>Chordata</taxon>
        <taxon>Craniata</taxon>
        <taxon>Vertebrata</taxon>
        <taxon>Euteleostomi</taxon>
        <taxon>Actinopterygii</taxon>
        <taxon>Neopterygii</taxon>
        <taxon>Teleostei</taxon>
        <taxon>Anguilliformes</taxon>
        <taxon>Anguillidae</taxon>
        <taxon>Anguilla</taxon>
    </lineage>
</organism>
<name>A0A0E9XCR7_ANGAN</name>
<reference evidence="1" key="1">
    <citation type="submission" date="2014-11" db="EMBL/GenBank/DDBJ databases">
        <authorList>
            <person name="Amaro Gonzalez C."/>
        </authorList>
    </citation>
    <scope>NUCLEOTIDE SEQUENCE</scope>
</reference>
<dbReference type="AlphaFoldDB" id="A0A0E9XCR7"/>
<protein>
    <submittedName>
        <fullName evidence="1">Uncharacterized protein</fullName>
    </submittedName>
</protein>